<keyword evidence="3" id="KW-1185">Reference proteome</keyword>
<dbReference type="EMBL" id="CAUJNA010003372">
    <property type="protein sequence ID" value="CAJ1400438.1"/>
    <property type="molecule type" value="Genomic_DNA"/>
</dbReference>
<evidence type="ECO:0000256" key="1">
    <source>
        <dbReference type="SAM" id="MobiDB-lite"/>
    </source>
</evidence>
<comment type="caution">
    <text evidence="2">The sequence shown here is derived from an EMBL/GenBank/DDBJ whole genome shotgun (WGS) entry which is preliminary data.</text>
</comment>
<sequence length="599" mass="68998">MGDELRNAQDHELQAEMELRSQLEQAADAAAQPLSPMSPKTATVVLSPDALSPDASPGAFLAPGRSHEQSSSRVKTTAGLTPRPRPQEAIEREEELIETHSRAAERSSWNPEWETTGESWNARHHLAYCNDEMSQNTRCYFDRWLDHRELLPEDDLQVQKPTWRLEPEALSNEERQAERYAGTVYSPTGPGLRSSGSLPCLRTEDLAKESITRRRATRVSRDKPWVTRPTRFWELLKQEPCEEEKSKNTISTQTNFPKHEVSNKEKERQWDGHHHAVWSNFQNLQGTILNPAPVRSYFDRPREPDIGSRSAEKKSGNAKEGVTRILPLWRLEPLPDTSVVDLPEGNLWPSEPPLASRTGFPVLPRDEVLGPRHEAAPEFNHKSTWSCPSLLTTFLDEDLEKRKESWNGRHQLTFQNEEVSRLDRSYFDRFREHDLLRKKGSPKHEPCSVWSLGKDTSTQDSVQTMLSSSNRRFGNDGRWMHRHQLIFDNASGRLPVQRNLRAYFDRNRDFPSEASSFLEEVQDEDAAFKLLTSSALRKRRRKLQDSDKLKVDVWSLSEPQKKAHSIEDTFRSCDGDSLMGKTEKEKRRSKWMSSHHVVF</sequence>
<gene>
    <name evidence="2" type="ORF">EVOR1521_LOCUS23773</name>
</gene>
<reference evidence="2" key="1">
    <citation type="submission" date="2023-08" db="EMBL/GenBank/DDBJ databases">
        <authorList>
            <person name="Chen Y."/>
            <person name="Shah S."/>
            <person name="Dougan E. K."/>
            <person name="Thang M."/>
            <person name="Chan C."/>
        </authorList>
    </citation>
    <scope>NUCLEOTIDE SEQUENCE</scope>
</reference>
<feature type="region of interest" description="Disordered" evidence="1">
    <location>
        <begin position="1"/>
        <end position="90"/>
    </location>
</feature>
<proteinExistence type="predicted"/>
<evidence type="ECO:0000313" key="3">
    <source>
        <dbReference type="Proteomes" id="UP001178507"/>
    </source>
</evidence>
<protein>
    <submittedName>
        <fullName evidence="2">Uncharacterized protein</fullName>
    </submittedName>
</protein>
<name>A0AA36J8J8_9DINO</name>
<dbReference type="AlphaFoldDB" id="A0AA36J8J8"/>
<evidence type="ECO:0000313" key="2">
    <source>
        <dbReference type="EMBL" id="CAJ1400438.1"/>
    </source>
</evidence>
<feature type="compositionally biased region" description="Basic and acidic residues" evidence="1">
    <location>
        <begin position="1"/>
        <end position="21"/>
    </location>
</feature>
<accession>A0AA36J8J8</accession>
<organism evidence="2 3">
    <name type="scientific">Effrenium voratum</name>
    <dbReference type="NCBI Taxonomy" id="2562239"/>
    <lineage>
        <taxon>Eukaryota</taxon>
        <taxon>Sar</taxon>
        <taxon>Alveolata</taxon>
        <taxon>Dinophyceae</taxon>
        <taxon>Suessiales</taxon>
        <taxon>Symbiodiniaceae</taxon>
        <taxon>Effrenium</taxon>
    </lineage>
</organism>
<dbReference type="Proteomes" id="UP001178507">
    <property type="component" value="Unassembled WGS sequence"/>
</dbReference>